<protein>
    <recommendedName>
        <fullName evidence="10">Transmembrane protein</fullName>
    </recommendedName>
</protein>
<sequence length="454" mass="50414">MASKAPVPGQPKIWLLPPNETEQSIQLSGTTDVSTGNDYCAMLEASKCTKTADLPTEDEHGSGALRPGGALNLFSTEAFGLLSQYASGSSSACSTRYQSQSYKVLISLGWASKIFFGILTDCLPIFGCKRRPYMVLGWAICGLCCLIMAITKFPDPYYGKPGLRGLNNLTAEQLKYINDDAPTSADLFIVLSMIASLGFVMANVAADAMVVQYAQREPIAIHGRIQTAIYFTRDTFMMVPMLVVGFCMNDYKYGGPFSWRIGPNALYAGLTIPCLVGVYAAFALIVEEKAVSMTFRQYLHDLWELLQLRVVWQICAFKFFNLIFGSYISTLADPISSIWVHVQPLVATSFAIVAQFVRVVVMFIIGKYALSWDWRITMAISTVILVVMDTFIRTVAIWDVYRNQYFQNVRIALESIPNAFIFLFGTYVIVEIVQIGNEGTVYALVGSISTWRPR</sequence>
<evidence type="ECO:0000256" key="5">
    <source>
        <dbReference type="ARBA" id="ARBA00022989"/>
    </source>
</evidence>
<evidence type="ECO:0000256" key="2">
    <source>
        <dbReference type="ARBA" id="ARBA00007015"/>
    </source>
</evidence>
<dbReference type="PANTHER" id="PTHR31585">
    <property type="entry name" value="FOLATE-BIOPTERIN TRANSPORTER 1, CHLOROPLASTIC"/>
    <property type="match status" value="1"/>
</dbReference>
<evidence type="ECO:0008006" key="10">
    <source>
        <dbReference type="Google" id="ProtNLM"/>
    </source>
</evidence>
<dbReference type="Proteomes" id="UP000481153">
    <property type="component" value="Unassembled WGS sequence"/>
</dbReference>
<gene>
    <name evidence="8" type="ORF">Ae201684_014136</name>
</gene>
<name>A0A6G0WKX2_9STRA</name>
<dbReference type="InterPro" id="IPR039309">
    <property type="entry name" value="BT1"/>
</dbReference>
<keyword evidence="6 7" id="KW-0472">Membrane</keyword>
<reference evidence="8 9" key="1">
    <citation type="submission" date="2019-07" db="EMBL/GenBank/DDBJ databases">
        <title>Genomics analysis of Aphanomyces spp. identifies a new class of oomycete effector associated with host adaptation.</title>
        <authorList>
            <person name="Gaulin E."/>
        </authorList>
    </citation>
    <scope>NUCLEOTIDE SEQUENCE [LARGE SCALE GENOMIC DNA]</scope>
    <source>
        <strain evidence="8 9">ATCC 201684</strain>
    </source>
</reference>
<feature type="transmembrane region" description="Helical" evidence="7">
    <location>
        <begin position="345"/>
        <end position="366"/>
    </location>
</feature>
<proteinExistence type="inferred from homology"/>
<evidence type="ECO:0000256" key="4">
    <source>
        <dbReference type="ARBA" id="ARBA00022692"/>
    </source>
</evidence>
<evidence type="ECO:0000256" key="6">
    <source>
        <dbReference type="ARBA" id="ARBA00023136"/>
    </source>
</evidence>
<feature type="transmembrane region" description="Helical" evidence="7">
    <location>
        <begin position="378"/>
        <end position="401"/>
    </location>
</feature>
<dbReference type="Pfam" id="PF03092">
    <property type="entry name" value="BT1"/>
    <property type="match status" value="1"/>
</dbReference>
<evidence type="ECO:0000256" key="3">
    <source>
        <dbReference type="ARBA" id="ARBA00022448"/>
    </source>
</evidence>
<organism evidence="8 9">
    <name type="scientific">Aphanomyces euteiches</name>
    <dbReference type="NCBI Taxonomy" id="100861"/>
    <lineage>
        <taxon>Eukaryota</taxon>
        <taxon>Sar</taxon>
        <taxon>Stramenopiles</taxon>
        <taxon>Oomycota</taxon>
        <taxon>Saprolegniomycetes</taxon>
        <taxon>Saprolegniales</taxon>
        <taxon>Verrucalvaceae</taxon>
        <taxon>Aphanomyces</taxon>
    </lineage>
</organism>
<dbReference type="VEuPathDB" id="FungiDB:AeMF1_017978"/>
<feature type="transmembrane region" description="Helical" evidence="7">
    <location>
        <begin position="266"/>
        <end position="286"/>
    </location>
</feature>
<keyword evidence="3" id="KW-0813">Transport</keyword>
<keyword evidence="9" id="KW-1185">Reference proteome</keyword>
<comment type="subcellular location">
    <subcellularLocation>
        <location evidence="1">Membrane</location>
        <topology evidence="1">Multi-pass membrane protein</topology>
    </subcellularLocation>
</comment>
<dbReference type="GO" id="GO:0016020">
    <property type="term" value="C:membrane"/>
    <property type="evidence" value="ECO:0007669"/>
    <property type="project" value="UniProtKB-SubCell"/>
</dbReference>
<comment type="caution">
    <text evidence="8">The sequence shown here is derived from an EMBL/GenBank/DDBJ whole genome shotgun (WGS) entry which is preliminary data.</text>
</comment>
<dbReference type="PANTHER" id="PTHR31585:SF5">
    <property type="entry name" value="RNA-BINDING S4 DOMAIN-CONTAINING PROTEIN"/>
    <property type="match status" value="1"/>
</dbReference>
<feature type="transmembrane region" description="Helical" evidence="7">
    <location>
        <begin position="187"/>
        <end position="206"/>
    </location>
</feature>
<keyword evidence="4 7" id="KW-0812">Transmembrane</keyword>
<evidence type="ECO:0000313" key="9">
    <source>
        <dbReference type="Proteomes" id="UP000481153"/>
    </source>
</evidence>
<comment type="similarity">
    <text evidence="2">Belongs to the major facilitator superfamily. Folate-biopterin transporter (TC 2.A.71) family.</text>
</comment>
<dbReference type="SUPFAM" id="SSF103473">
    <property type="entry name" value="MFS general substrate transporter"/>
    <property type="match status" value="1"/>
</dbReference>
<evidence type="ECO:0000256" key="1">
    <source>
        <dbReference type="ARBA" id="ARBA00004141"/>
    </source>
</evidence>
<keyword evidence="5 7" id="KW-1133">Transmembrane helix</keyword>
<accession>A0A6G0WKX2</accession>
<feature type="transmembrane region" description="Helical" evidence="7">
    <location>
        <begin position="133"/>
        <end position="151"/>
    </location>
</feature>
<evidence type="ECO:0000313" key="8">
    <source>
        <dbReference type="EMBL" id="KAF0727908.1"/>
    </source>
</evidence>
<dbReference type="InterPro" id="IPR036259">
    <property type="entry name" value="MFS_trans_sf"/>
</dbReference>
<feature type="transmembrane region" description="Helical" evidence="7">
    <location>
        <begin position="421"/>
        <end position="445"/>
    </location>
</feature>
<feature type="transmembrane region" description="Helical" evidence="7">
    <location>
        <begin position="227"/>
        <end position="246"/>
    </location>
</feature>
<evidence type="ECO:0000256" key="7">
    <source>
        <dbReference type="SAM" id="Phobius"/>
    </source>
</evidence>
<dbReference type="EMBL" id="VJMJ01000185">
    <property type="protein sequence ID" value="KAF0727908.1"/>
    <property type="molecule type" value="Genomic_DNA"/>
</dbReference>
<feature type="transmembrane region" description="Helical" evidence="7">
    <location>
        <begin position="104"/>
        <end position="126"/>
    </location>
</feature>
<dbReference type="AlphaFoldDB" id="A0A6G0WKX2"/>